<keyword evidence="2" id="KW-1185">Reference proteome</keyword>
<evidence type="ECO:0000313" key="2">
    <source>
        <dbReference type="Proteomes" id="UP000224355"/>
    </source>
</evidence>
<reference evidence="1 2" key="2">
    <citation type="submission" date="2018-04" db="EMBL/GenBank/DDBJ databases">
        <authorList>
            <person name="Shneider M.M."/>
            <person name="Kabanova A.P."/>
            <person name="Vo T.N.H."/>
            <person name="Korzhenkov A."/>
            <person name="Samarov N.I."/>
            <person name="Toshchakov S.V."/>
            <person name="Miroshnikov K.K."/>
            <person name="Ignatov A.N."/>
            <person name="Kulikov E.E."/>
            <person name="Miroshnikov K.A."/>
        </authorList>
    </citation>
    <scope>NUCLEOTIDE SEQUENCE [LARGE SCALE GENOMIC DNA]</scope>
</reference>
<accession>A0A1J0MEU9</accession>
<dbReference type="PIRSF" id="PIRSF029202">
    <property type="entry name" value="UCP029202"/>
    <property type="match status" value="1"/>
</dbReference>
<name>A0A1J0MEU9_9CAUD</name>
<sequence length="337" mass="36633">MPKIIKLADGSEFELDDAIARLQDSVAVTLSDDDAVFFQRQLEFIEAQTYDTLYPELEARAALGVDSSGGPGVTTLTYRSYNHVGKAQVINARATDLPKSSISGKEYSVTVKSVGTAYDYDIDEVASAAVTGLPLEARKAMAATRGYEQYVNSAAWYGDAANGFVGFFEHPDITKANVAAGTGSGNPTKWNAKAPREVIADLTTAVSAMYASTLKIMRPEEIWMPVEHEQYIFNTARSDQSDMTIGQFFIANNQFINSRDKIKGLNAIKGHGAGGTDCFVVICRSANGNKTFRLREPLALTWQPLQLHGLIYEIPGRGRFAGFQVMYPAAISINSGI</sequence>
<reference evidence="2" key="1">
    <citation type="submission" date="2016-11" db="EMBL/GenBank/DDBJ databases">
        <authorList>
            <person name="Shneider M.M."/>
            <person name="Kabanova A.P."/>
            <person name="Vo T.N.H."/>
            <person name="Korzhenkov A."/>
            <person name="Samarov N.I."/>
            <person name="Toshchakov S.V."/>
            <person name="Miroshnikov K.K."/>
            <person name="Ignatov A.N."/>
            <person name="Kulikov E.E."/>
            <person name="Miroshnikov K.A."/>
        </authorList>
    </citation>
    <scope>NUCLEOTIDE SEQUENCE [LARGE SCALE GENOMIC DNA]</scope>
</reference>
<dbReference type="Proteomes" id="UP000224355">
    <property type="component" value="Segment"/>
</dbReference>
<dbReference type="Gene3D" id="3.30.2400.30">
    <property type="match status" value="1"/>
</dbReference>
<dbReference type="InterPro" id="IPR020049">
    <property type="entry name" value="Major_capsid-like"/>
</dbReference>
<protein>
    <submittedName>
        <fullName evidence="1">Putative major capsid protein</fullName>
    </submittedName>
</protein>
<evidence type="ECO:0000313" key="1">
    <source>
        <dbReference type="EMBL" id="APD19715.1"/>
    </source>
</evidence>
<organism evidence="1 2">
    <name type="scientific">Pectobacterium phage PP101</name>
    <dbReference type="NCBI Taxonomy" id="1916414"/>
    <lineage>
        <taxon>Viruses</taxon>
        <taxon>Duplodnaviria</taxon>
        <taxon>Heunggongvirae</taxon>
        <taxon>Uroviricota</taxon>
        <taxon>Caudoviricetes</taxon>
        <taxon>Chaseviridae</taxon>
        <taxon>Cleopatravirinae</taxon>
        <taxon>Suwonvirus</taxon>
        <taxon>Suwonvirus PP101</taxon>
    </lineage>
</organism>
<dbReference type="EMBL" id="KY087898">
    <property type="protein sequence ID" value="APD19715.1"/>
    <property type="molecule type" value="Genomic_DNA"/>
</dbReference>
<gene>
    <name evidence="1" type="ORF">PP101_58</name>
</gene>
<proteinExistence type="predicted"/>
<dbReference type="Pfam" id="PF09950">
    <property type="entry name" value="Major_capside"/>
    <property type="match status" value="1"/>
</dbReference>